<accession>A0ABV6R580</accession>
<evidence type="ECO:0000313" key="1">
    <source>
        <dbReference type="EMBL" id="MFC0634586.1"/>
    </source>
</evidence>
<dbReference type="RefSeq" id="WP_376836630.1">
    <property type="nucleotide sequence ID" value="NZ_JBHLSW010000007.1"/>
</dbReference>
<proteinExistence type="predicted"/>
<evidence type="ECO:0000313" key="2">
    <source>
        <dbReference type="Proteomes" id="UP001589906"/>
    </source>
</evidence>
<protein>
    <submittedName>
        <fullName evidence="1">Uncharacterized protein</fullName>
    </submittedName>
</protein>
<dbReference type="Proteomes" id="UP001589906">
    <property type="component" value="Unassembled WGS sequence"/>
</dbReference>
<gene>
    <name evidence="1" type="ORF">ACFFGE_11960</name>
</gene>
<dbReference type="EMBL" id="JBHLSW010000007">
    <property type="protein sequence ID" value="MFC0634586.1"/>
    <property type="molecule type" value="Genomic_DNA"/>
</dbReference>
<sequence length="151" mass="15623">MTRAGLRTLIGLAPWALALAGVLALAGGLGVRWDPFGLAARRLDRAEARAIAAETEVERLNAALEADRALAAVRERAVERVTVARASVDDLTRRAEGAPDARTPLDPDRLARLREHDRRLCGIAPHLVGCAGDAEPAAGGGDAVSPGGPAG</sequence>
<comment type="caution">
    <text evidence="1">The sequence shown here is derived from an EMBL/GenBank/DDBJ whole genome shotgun (WGS) entry which is preliminary data.</text>
</comment>
<reference evidence="1 2" key="1">
    <citation type="submission" date="2024-09" db="EMBL/GenBank/DDBJ databases">
        <authorList>
            <person name="Sun Q."/>
            <person name="Mori K."/>
        </authorList>
    </citation>
    <scope>NUCLEOTIDE SEQUENCE [LARGE SCALE GENOMIC DNA]</scope>
    <source>
        <strain evidence="1 2">NCAIM B.02621</strain>
    </source>
</reference>
<name>A0ABV6R580_9CAUL</name>
<keyword evidence="2" id="KW-1185">Reference proteome</keyword>
<organism evidence="1 2">
    <name type="scientific">Brevundimonas balnearis</name>
    <dbReference type="NCBI Taxonomy" id="1572858"/>
    <lineage>
        <taxon>Bacteria</taxon>
        <taxon>Pseudomonadati</taxon>
        <taxon>Pseudomonadota</taxon>
        <taxon>Alphaproteobacteria</taxon>
        <taxon>Caulobacterales</taxon>
        <taxon>Caulobacteraceae</taxon>
        <taxon>Brevundimonas</taxon>
    </lineage>
</organism>